<dbReference type="Proteomes" id="UP000676409">
    <property type="component" value="Chromosome"/>
</dbReference>
<dbReference type="AlphaFoldDB" id="A0A975G030"/>
<sequence>MRSNPIDRWRHFRSDVDREITFLLNRYGEQAYQAALAAAARPDLRTRRRKVLKAVARALDPAPRLLWIFRLPAGKLGRTQLRARAARSAPSLS</sequence>
<name>A0A975G030_9CAUL</name>
<protein>
    <submittedName>
        <fullName evidence="1">Uncharacterized protein</fullName>
    </submittedName>
</protein>
<keyword evidence="2" id="KW-1185">Reference proteome</keyword>
<evidence type="ECO:0000313" key="2">
    <source>
        <dbReference type="Proteomes" id="UP000676409"/>
    </source>
</evidence>
<gene>
    <name evidence="1" type="ORF">KCG34_23930</name>
</gene>
<dbReference type="EMBL" id="CP073078">
    <property type="protein sequence ID" value="QUD88043.1"/>
    <property type="molecule type" value="Genomic_DNA"/>
</dbReference>
<organism evidence="1 2">
    <name type="scientific">Phenylobacterium montanum</name>
    <dbReference type="NCBI Taxonomy" id="2823693"/>
    <lineage>
        <taxon>Bacteria</taxon>
        <taxon>Pseudomonadati</taxon>
        <taxon>Pseudomonadota</taxon>
        <taxon>Alphaproteobacteria</taxon>
        <taxon>Caulobacterales</taxon>
        <taxon>Caulobacteraceae</taxon>
        <taxon>Phenylobacterium</taxon>
    </lineage>
</organism>
<reference evidence="1" key="1">
    <citation type="submission" date="2021-04" db="EMBL/GenBank/DDBJ databases">
        <title>The complete genome sequence of Caulobacter sp. S6.</title>
        <authorList>
            <person name="Tang Y."/>
            <person name="Ouyang W."/>
            <person name="Liu Q."/>
            <person name="Huang B."/>
            <person name="Guo Z."/>
            <person name="Lei P."/>
        </authorList>
    </citation>
    <scope>NUCLEOTIDE SEQUENCE</scope>
    <source>
        <strain evidence="1">S6</strain>
    </source>
</reference>
<dbReference type="KEGG" id="caul:KCG34_23930"/>
<accession>A0A975G030</accession>
<evidence type="ECO:0000313" key="1">
    <source>
        <dbReference type="EMBL" id="QUD88043.1"/>
    </source>
</evidence>
<dbReference type="RefSeq" id="WP_211938094.1">
    <property type="nucleotide sequence ID" value="NZ_CP073078.1"/>
</dbReference>
<proteinExistence type="predicted"/>